<dbReference type="EMBL" id="CAJJDO010000082">
    <property type="protein sequence ID" value="CAD8184266.1"/>
    <property type="molecule type" value="Genomic_DNA"/>
</dbReference>
<keyword evidence="2" id="KW-1185">Reference proteome</keyword>
<evidence type="ECO:0000313" key="2">
    <source>
        <dbReference type="Proteomes" id="UP000689195"/>
    </source>
</evidence>
<dbReference type="AlphaFoldDB" id="A0A8S1WEB6"/>
<dbReference type="Proteomes" id="UP000689195">
    <property type="component" value="Unassembled WGS sequence"/>
</dbReference>
<protein>
    <submittedName>
        <fullName evidence="1">Uncharacterized protein</fullName>
    </submittedName>
</protein>
<gene>
    <name evidence="1" type="ORF">PPENT_87.1.T0820222</name>
</gene>
<name>A0A8S1WEB6_9CILI</name>
<comment type="caution">
    <text evidence="1">The sequence shown here is derived from an EMBL/GenBank/DDBJ whole genome shotgun (WGS) entry which is preliminary data.</text>
</comment>
<accession>A0A8S1WEB6</accession>
<sequence length="214" mass="26046">MIQQSNFNLKCEQDDHKDEIETVCYNQYCTEFRLNCFQCMKKCSIHRGYCEEIKKINTLMNFIDSQNIECDNLINDLNTYVYSLNQSFTLLKMGIRNKYSLSRKNYYIQIQQLNQLSINNQSQQSFQNRLRNQLIHLIIYTNNDNYHNLIIIRLMIILLNYVKSYMIKVMIQRTNIKSYLLYIGEINMLNQYYIHEVYPHYQQINILQFYQKNQ</sequence>
<reference evidence="1" key="1">
    <citation type="submission" date="2021-01" db="EMBL/GenBank/DDBJ databases">
        <authorList>
            <consortium name="Genoscope - CEA"/>
            <person name="William W."/>
        </authorList>
    </citation>
    <scope>NUCLEOTIDE SEQUENCE</scope>
</reference>
<proteinExistence type="predicted"/>
<evidence type="ECO:0000313" key="1">
    <source>
        <dbReference type="EMBL" id="CAD8184266.1"/>
    </source>
</evidence>
<organism evidence="1 2">
    <name type="scientific">Paramecium pentaurelia</name>
    <dbReference type="NCBI Taxonomy" id="43138"/>
    <lineage>
        <taxon>Eukaryota</taxon>
        <taxon>Sar</taxon>
        <taxon>Alveolata</taxon>
        <taxon>Ciliophora</taxon>
        <taxon>Intramacronucleata</taxon>
        <taxon>Oligohymenophorea</taxon>
        <taxon>Peniculida</taxon>
        <taxon>Parameciidae</taxon>
        <taxon>Paramecium</taxon>
    </lineage>
</organism>